<feature type="binding site" evidence="18">
    <location>
        <position position="153"/>
    </location>
    <ligand>
        <name>NAD(+)</name>
        <dbReference type="ChEBI" id="CHEBI:57540"/>
    </ligand>
</feature>
<dbReference type="InterPro" id="IPR030963">
    <property type="entry name" value="DHQ_synth_fam"/>
</dbReference>
<comment type="pathway">
    <text evidence="5 18">Metabolic intermediate biosynthesis; chorismate biosynthesis; chorismate from D-erythrose 4-phosphate and phosphoenolpyruvate: step 2/7.</text>
</comment>
<evidence type="ECO:0000256" key="7">
    <source>
        <dbReference type="ARBA" id="ARBA00013031"/>
    </source>
</evidence>
<dbReference type="Gene3D" id="1.20.1090.10">
    <property type="entry name" value="Dehydroquinate synthase-like - alpha domain"/>
    <property type="match status" value="1"/>
</dbReference>
<dbReference type="PANTHER" id="PTHR43622">
    <property type="entry name" value="3-DEHYDROQUINATE SYNTHASE"/>
    <property type="match status" value="1"/>
</dbReference>
<feature type="domain" description="3-dehydroquinate synthase N-terminal" evidence="19">
    <location>
        <begin position="69"/>
        <end position="179"/>
    </location>
</feature>
<protein>
    <recommendedName>
        <fullName evidence="8 18">3-dehydroquinate synthase</fullName>
        <shortName evidence="18">DHQS</shortName>
        <ecNumber evidence="7 18">4.2.3.4</ecNumber>
    </recommendedName>
</protein>
<evidence type="ECO:0000256" key="15">
    <source>
        <dbReference type="ARBA" id="ARBA00023141"/>
    </source>
</evidence>
<dbReference type="GO" id="GO:0003856">
    <property type="term" value="F:3-dehydroquinate synthase activity"/>
    <property type="evidence" value="ECO:0007669"/>
    <property type="project" value="UniProtKB-UniRule"/>
</dbReference>
<keyword evidence="15 18" id="KW-0057">Aromatic amino acid biosynthesis</keyword>
<evidence type="ECO:0000256" key="9">
    <source>
        <dbReference type="ARBA" id="ARBA00022490"/>
    </source>
</evidence>
<dbReference type="InterPro" id="IPR016037">
    <property type="entry name" value="DHQ_synth_AroB"/>
</dbReference>
<dbReference type="Proteomes" id="UP000324497">
    <property type="component" value="Chromosome"/>
</dbReference>
<accession>A0A3Q8D042</accession>
<keyword evidence="13 18" id="KW-0862">Zinc</keyword>
<dbReference type="GO" id="GO:0005737">
    <property type="term" value="C:cytoplasm"/>
    <property type="evidence" value="ECO:0007669"/>
    <property type="project" value="UniProtKB-SubCell"/>
</dbReference>
<dbReference type="FunFam" id="3.40.50.1970:FF:000007">
    <property type="entry name" value="Pentafunctional AROM polypeptide"/>
    <property type="match status" value="1"/>
</dbReference>
<evidence type="ECO:0000256" key="13">
    <source>
        <dbReference type="ARBA" id="ARBA00022833"/>
    </source>
</evidence>
<dbReference type="GO" id="GO:0000166">
    <property type="term" value="F:nucleotide binding"/>
    <property type="evidence" value="ECO:0007669"/>
    <property type="project" value="UniProtKB-KW"/>
</dbReference>
<dbReference type="Pfam" id="PF01761">
    <property type="entry name" value="DHQ_synthase"/>
    <property type="match status" value="1"/>
</dbReference>
<dbReference type="InterPro" id="IPR050071">
    <property type="entry name" value="Dehydroquinate_synthase"/>
</dbReference>
<feature type="binding site" evidence="18">
    <location>
        <position position="263"/>
    </location>
    <ligand>
        <name>Zn(2+)</name>
        <dbReference type="ChEBI" id="CHEBI:29105"/>
    </ligand>
</feature>
<evidence type="ECO:0000313" key="22">
    <source>
        <dbReference type="Proteomes" id="UP000324497"/>
    </source>
</evidence>
<organism evidence="21 22">
    <name type="scientific">Liquorilactobacillus nagelii</name>
    <dbReference type="NCBI Taxonomy" id="82688"/>
    <lineage>
        <taxon>Bacteria</taxon>
        <taxon>Bacillati</taxon>
        <taxon>Bacillota</taxon>
        <taxon>Bacilli</taxon>
        <taxon>Lactobacillales</taxon>
        <taxon>Lactobacillaceae</taxon>
        <taxon>Liquorilactobacillus</taxon>
    </lineage>
</organism>
<dbReference type="EMBL" id="CP018180">
    <property type="protein sequence ID" value="AUJ31714.1"/>
    <property type="molecule type" value="Genomic_DNA"/>
</dbReference>
<comment type="similarity">
    <text evidence="6 18">Belongs to the sugar phosphate cyclases superfamily. Dehydroquinate synthase family.</text>
</comment>
<comment type="catalytic activity">
    <reaction evidence="1 18">
        <text>7-phospho-2-dehydro-3-deoxy-D-arabino-heptonate = 3-dehydroquinate + phosphate</text>
        <dbReference type="Rhea" id="RHEA:21968"/>
        <dbReference type="ChEBI" id="CHEBI:32364"/>
        <dbReference type="ChEBI" id="CHEBI:43474"/>
        <dbReference type="ChEBI" id="CHEBI:58394"/>
        <dbReference type="EC" id="4.2.3.4"/>
    </reaction>
</comment>
<comment type="cofactor">
    <cofactor evidence="3">
        <name>Zn(2+)</name>
        <dbReference type="ChEBI" id="CHEBI:29105"/>
    </cofactor>
</comment>
<dbReference type="NCBIfam" id="TIGR01357">
    <property type="entry name" value="aroB"/>
    <property type="match status" value="1"/>
</dbReference>
<gene>
    <name evidence="18" type="primary">aroB</name>
    <name evidence="21" type="ORF">BSQ50_03560</name>
</gene>
<evidence type="ECO:0000313" key="21">
    <source>
        <dbReference type="EMBL" id="AUJ31714.1"/>
    </source>
</evidence>
<evidence type="ECO:0000256" key="5">
    <source>
        <dbReference type="ARBA" id="ARBA00004661"/>
    </source>
</evidence>
<keyword evidence="14 18" id="KW-0520">NAD</keyword>
<dbReference type="CDD" id="cd08195">
    <property type="entry name" value="DHQS"/>
    <property type="match status" value="1"/>
</dbReference>
<keyword evidence="12 18" id="KW-0547">Nucleotide-binding</keyword>
<dbReference type="KEGG" id="lng:BSQ50_03560"/>
<dbReference type="PIRSF" id="PIRSF001455">
    <property type="entry name" value="DHQ_synth"/>
    <property type="match status" value="1"/>
</dbReference>
<sequence>MEKTIIVNAKSKTYNIEIIDHGLKKLREKVQTVWSPRKVAVITDENVGPLYANQVQRQLNAGGFVVEVLTVPAGESSKSWMNLEKIIQQLAEKHFGRQDGILALGGGVVGDLAGLAASIYLRGIALIQLPTSLLAQVDSSVGGKTAIDLAAGKNLVGTFYQPDLVLIDPTVLLTLKSRCLVEGYGEIVKCAALVGGDFWQLTGQIKSPQAIMRNANALIEASVRFKAQIVAADETETRRRQLLNLGHTLGHAVEQAAGGRLFHGEAVAIGLYQLSRLFEQKKLTAVGVTEQISTRLQAVGLPLSDDELGTTDFYRALKHDKKIKQQQLTMIYLKKIGQPEFYCYPIKQVIGWLQQELSQKKS</sequence>
<dbReference type="SUPFAM" id="SSF56796">
    <property type="entry name" value="Dehydroquinate synthase-like"/>
    <property type="match status" value="1"/>
</dbReference>
<comment type="cofactor">
    <cofactor evidence="18">
        <name>Co(2+)</name>
        <dbReference type="ChEBI" id="CHEBI:48828"/>
    </cofactor>
    <cofactor evidence="18">
        <name>Zn(2+)</name>
        <dbReference type="ChEBI" id="CHEBI:29105"/>
    </cofactor>
    <text evidence="18">Binds 1 divalent metal cation per subunit. Can use either Co(2+) or Zn(2+).</text>
</comment>
<dbReference type="GO" id="GO:0046872">
    <property type="term" value="F:metal ion binding"/>
    <property type="evidence" value="ECO:0007669"/>
    <property type="project" value="UniProtKB-KW"/>
</dbReference>
<comment type="subcellular location">
    <subcellularLocation>
        <location evidence="4 18">Cytoplasm</location>
    </subcellularLocation>
</comment>
<evidence type="ECO:0000256" key="4">
    <source>
        <dbReference type="ARBA" id="ARBA00004496"/>
    </source>
</evidence>
<dbReference type="EC" id="4.2.3.4" evidence="7 18"/>
<dbReference type="InterPro" id="IPR030960">
    <property type="entry name" value="DHQS/DOIS_N"/>
</dbReference>
<evidence type="ECO:0000256" key="3">
    <source>
        <dbReference type="ARBA" id="ARBA00001947"/>
    </source>
</evidence>
<comment type="caution">
    <text evidence="18">Lacks conserved residue(s) required for the propagation of feature annotation.</text>
</comment>
<dbReference type="AlphaFoldDB" id="A0A3Q8D042"/>
<evidence type="ECO:0000259" key="20">
    <source>
        <dbReference type="Pfam" id="PF24621"/>
    </source>
</evidence>
<reference evidence="21 22" key="1">
    <citation type="submission" date="2016-11" db="EMBL/GenBank/DDBJ databases">
        <title>Interaction between Lactobacillus species and yeast in water kefir.</title>
        <authorList>
            <person name="Behr J."/>
            <person name="Xu D."/>
            <person name="Vogel R.F."/>
        </authorList>
    </citation>
    <scope>NUCLEOTIDE SEQUENCE [LARGE SCALE GENOMIC DNA]</scope>
    <source>
        <strain evidence="21 22">TMW 1.1827</strain>
    </source>
</reference>
<evidence type="ECO:0000256" key="2">
    <source>
        <dbReference type="ARBA" id="ARBA00001911"/>
    </source>
</evidence>
<keyword evidence="9 18" id="KW-0963">Cytoplasm</keyword>
<evidence type="ECO:0000256" key="10">
    <source>
        <dbReference type="ARBA" id="ARBA00022605"/>
    </source>
</evidence>
<keyword evidence="22" id="KW-1185">Reference proteome</keyword>
<keyword evidence="11 18" id="KW-0479">Metal-binding</keyword>
<keyword evidence="17 18" id="KW-0170">Cobalt</keyword>
<feature type="binding site" evidence="18">
    <location>
        <position position="247"/>
    </location>
    <ligand>
        <name>Zn(2+)</name>
        <dbReference type="ChEBI" id="CHEBI:29105"/>
    </ligand>
</feature>
<proteinExistence type="inferred from homology"/>
<evidence type="ECO:0000256" key="11">
    <source>
        <dbReference type="ARBA" id="ARBA00022723"/>
    </source>
</evidence>
<dbReference type="PANTHER" id="PTHR43622:SF7">
    <property type="entry name" value="3-DEHYDROQUINATE SYNTHASE, CHLOROPLASTIC"/>
    <property type="match status" value="1"/>
</dbReference>
<evidence type="ECO:0000256" key="6">
    <source>
        <dbReference type="ARBA" id="ARBA00005412"/>
    </source>
</evidence>
<evidence type="ECO:0000256" key="1">
    <source>
        <dbReference type="ARBA" id="ARBA00001393"/>
    </source>
</evidence>
<name>A0A3Q8D042_9LACO</name>
<dbReference type="RefSeq" id="WP_148126404.1">
    <property type="nucleotide sequence ID" value="NZ_CP018180.1"/>
</dbReference>
<dbReference type="GO" id="GO:0009423">
    <property type="term" value="P:chorismate biosynthetic process"/>
    <property type="evidence" value="ECO:0007669"/>
    <property type="project" value="UniProtKB-UniRule"/>
</dbReference>
<feature type="binding site" evidence="18">
    <location>
        <begin position="107"/>
        <end position="111"/>
    </location>
    <ligand>
        <name>NAD(+)</name>
        <dbReference type="ChEBI" id="CHEBI:57540"/>
    </ligand>
</feature>
<comment type="function">
    <text evidence="18">Catalyzes the conversion of 3-deoxy-D-arabino-heptulosonate 7-phosphate (DAHP) to dehydroquinate (DHQ).</text>
</comment>
<dbReference type="GO" id="GO:0009073">
    <property type="term" value="P:aromatic amino acid family biosynthetic process"/>
    <property type="evidence" value="ECO:0007669"/>
    <property type="project" value="UniProtKB-KW"/>
</dbReference>
<feature type="domain" description="3-dehydroquinate synthase C-terminal" evidence="20">
    <location>
        <begin position="183"/>
        <end position="322"/>
    </location>
</feature>
<feature type="binding site" evidence="18">
    <location>
        <begin position="131"/>
        <end position="132"/>
    </location>
    <ligand>
        <name>NAD(+)</name>
        <dbReference type="ChEBI" id="CHEBI:57540"/>
    </ligand>
</feature>
<evidence type="ECO:0000256" key="8">
    <source>
        <dbReference type="ARBA" id="ARBA00017684"/>
    </source>
</evidence>
<keyword evidence="10 18" id="KW-0028">Amino-acid biosynthesis</keyword>
<feature type="binding site" evidence="18">
    <location>
        <position position="186"/>
    </location>
    <ligand>
        <name>Zn(2+)</name>
        <dbReference type="ChEBI" id="CHEBI:29105"/>
    </ligand>
</feature>
<feature type="binding site" evidence="18">
    <location>
        <position position="144"/>
    </location>
    <ligand>
        <name>NAD(+)</name>
        <dbReference type="ChEBI" id="CHEBI:57540"/>
    </ligand>
</feature>
<evidence type="ECO:0000259" key="19">
    <source>
        <dbReference type="Pfam" id="PF01761"/>
    </source>
</evidence>
<keyword evidence="16 18" id="KW-0456">Lyase</keyword>
<evidence type="ECO:0000256" key="16">
    <source>
        <dbReference type="ARBA" id="ARBA00023239"/>
    </source>
</evidence>
<dbReference type="Pfam" id="PF24621">
    <property type="entry name" value="DHQS_C"/>
    <property type="match status" value="1"/>
</dbReference>
<evidence type="ECO:0000256" key="17">
    <source>
        <dbReference type="ARBA" id="ARBA00023285"/>
    </source>
</evidence>
<comment type="cofactor">
    <cofactor evidence="2 18">
        <name>NAD(+)</name>
        <dbReference type="ChEBI" id="CHEBI:57540"/>
    </cofactor>
</comment>
<dbReference type="GO" id="GO:0008652">
    <property type="term" value="P:amino acid biosynthetic process"/>
    <property type="evidence" value="ECO:0007669"/>
    <property type="project" value="UniProtKB-KW"/>
</dbReference>
<dbReference type="HAMAP" id="MF_00110">
    <property type="entry name" value="DHQ_synthase"/>
    <property type="match status" value="1"/>
</dbReference>
<dbReference type="InterPro" id="IPR056179">
    <property type="entry name" value="DHQS_C"/>
</dbReference>
<dbReference type="UniPathway" id="UPA00053">
    <property type="reaction ID" value="UER00085"/>
</dbReference>
<dbReference type="Gene3D" id="3.40.50.1970">
    <property type="match status" value="1"/>
</dbReference>
<evidence type="ECO:0000256" key="14">
    <source>
        <dbReference type="ARBA" id="ARBA00023027"/>
    </source>
</evidence>
<evidence type="ECO:0000256" key="18">
    <source>
        <dbReference type="HAMAP-Rule" id="MF_00110"/>
    </source>
</evidence>
<evidence type="ECO:0000256" key="12">
    <source>
        <dbReference type="ARBA" id="ARBA00022741"/>
    </source>
</evidence>